<sequence>MYMHDLATASALRLRSTGVLGKTAKKRKRKRGQKRMCIASPAPALGAFFPTPIPASCPSTATANPSVYRSTPTTPALHCQRSATSALQRTISAPYSTASALQKTISAPYSTASALQSHIQDAIFLHRRHKPSVQNTLSRLVFFFFFFFFPTPPDRPRQPAHAERQDP</sequence>
<keyword evidence="2" id="KW-1185">Reference proteome</keyword>
<name>A0A2C5ZNJ5_9HYPO</name>
<proteinExistence type="predicted"/>
<dbReference type="Proteomes" id="UP000224854">
    <property type="component" value="Unassembled WGS sequence"/>
</dbReference>
<reference evidence="1 2" key="1">
    <citation type="submission" date="2017-06" db="EMBL/GenBank/DDBJ databases">
        <title>Ant-infecting Ophiocordyceps genomes reveal a high diversity of potential behavioral manipulation genes and a possible major role for enterotoxins.</title>
        <authorList>
            <person name="De Bekker C."/>
            <person name="Evans H.C."/>
            <person name="Brachmann A."/>
            <person name="Hughes D.P."/>
        </authorList>
    </citation>
    <scope>NUCLEOTIDE SEQUENCE [LARGE SCALE GENOMIC DNA]</scope>
    <source>
        <strain evidence="1 2">1348a</strain>
    </source>
</reference>
<evidence type="ECO:0000313" key="1">
    <source>
        <dbReference type="EMBL" id="PHH82647.1"/>
    </source>
</evidence>
<protein>
    <submittedName>
        <fullName evidence="1">Uncharacterized protein</fullName>
    </submittedName>
</protein>
<organism evidence="1 2">
    <name type="scientific">Ophiocordyceps australis</name>
    <dbReference type="NCBI Taxonomy" id="1399860"/>
    <lineage>
        <taxon>Eukaryota</taxon>
        <taxon>Fungi</taxon>
        <taxon>Dikarya</taxon>
        <taxon>Ascomycota</taxon>
        <taxon>Pezizomycotina</taxon>
        <taxon>Sordariomycetes</taxon>
        <taxon>Hypocreomycetidae</taxon>
        <taxon>Hypocreales</taxon>
        <taxon>Ophiocordycipitaceae</taxon>
        <taxon>Ophiocordyceps</taxon>
    </lineage>
</organism>
<gene>
    <name evidence="1" type="ORF">CDD82_5283</name>
</gene>
<dbReference type="AlphaFoldDB" id="A0A2C5ZNJ5"/>
<comment type="caution">
    <text evidence="1">The sequence shown here is derived from an EMBL/GenBank/DDBJ whole genome shotgun (WGS) entry which is preliminary data.</text>
</comment>
<accession>A0A2C5ZNJ5</accession>
<dbReference type="EMBL" id="NJEU01000048">
    <property type="protein sequence ID" value="PHH82647.1"/>
    <property type="molecule type" value="Genomic_DNA"/>
</dbReference>
<evidence type="ECO:0000313" key="2">
    <source>
        <dbReference type="Proteomes" id="UP000224854"/>
    </source>
</evidence>